<proteinExistence type="predicted"/>
<feature type="region of interest" description="Disordered" evidence="9">
    <location>
        <begin position="1"/>
        <end position="20"/>
    </location>
</feature>
<keyword evidence="4 8" id="KW-0808">Transferase</keyword>
<evidence type="ECO:0000313" key="10">
    <source>
        <dbReference type="EMBL" id="KIO28730.1"/>
    </source>
</evidence>
<dbReference type="GO" id="GO:0005524">
    <property type="term" value="F:ATP binding"/>
    <property type="evidence" value="ECO:0007669"/>
    <property type="project" value="UniProtKB-KW"/>
</dbReference>
<protein>
    <recommendedName>
        <fullName evidence="3 8">Inositol-pentakisphosphate 2-kinase</fullName>
        <ecNumber evidence="2 8">2.7.1.158</ecNumber>
    </recommendedName>
</protein>
<evidence type="ECO:0000313" key="11">
    <source>
        <dbReference type="Proteomes" id="UP000054248"/>
    </source>
</evidence>
<dbReference type="InterPro" id="IPR009286">
    <property type="entry name" value="Ins_P5_2-kin"/>
</dbReference>
<dbReference type="Pfam" id="PF06090">
    <property type="entry name" value="Ins_P5_2-kin"/>
    <property type="match status" value="1"/>
</dbReference>
<sequence>MSLPNPVPKADVSQTHPHDWSYVSEGGATIVFSYSGPPSKEFSGTVLRLRKITAQPPPQEIYKPLDIAEGIDQASSEEDDGYDTSSSEDEDEPEDPTIAFQSRITSKLIPPEHLPRLEPAKLKRHFLEKLAKRGDKKRPQSRKDVDRIDTHKKKGVIATDLIGGNGWAVEIKPKWAFLANPAHLSDETKETKGSYCRFCMHTHQRFIKDPAKFKTEYCPLDLFSGDRERQCGQGDRWLAPTPESWMATGKAKHRHQKGDTGITLMLSSYMWSKGWFLGFYLEAHSWRRNGME</sequence>
<feature type="region of interest" description="Disordered" evidence="9">
    <location>
        <begin position="129"/>
        <end position="148"/>
    </location>
</feature>
<keyword evidence="7 8" id="KW-0067">ATP-binding</keyword>
<gene>
    <name evidence="10" type="ORF">M407DRAFT_6633</name>
</gene>
<reference evidence="11" key="2">
    <citation type="submission" date="2015-01" db="EMBL/GenBank/DDBJ databases">
        <title>Evolutionary Origins and Diversification of the Mycorrhizal Mutualists.</title>
        <authorList>
            <consortium name="DOE Joint Genome Institute"/>
            <consortium name="Mycorrhizal Genomics Consortium"/>
            <person name="Kohler A."/>
            <person name="Kuo A."/>
            <person name="Nagy L.G."/>
            <person name="Floudas D."/>
            <person name="Copeland A."/>
            <person name="Barry K.W."/>
            <person name="Cichocki N."/>
            <person name="Veneault-Fourrey C."/>
            <person name="LaButti K."/>
            <person name="Lindquist E.A."/>
            <person name="Lipzen A."/>
            <person name="Lundell T."/>
            <person name="Morin E."/>
            <person name="Murat C."/>
            <person name="Riley R."/>
            <person name="Ohm R."/>
            <person name="Sun H."/>
            <person name="Tunlid A."/>
            <person name="Henrissat B."/>
            <person name="Grigoriev I.V."/>
            <person name="Hibbett D.S."/>
            <person name="Martin F."/>
        </authorList>
    </citation>
    <scope>NUCLEOTIDE SEQUENCE [LARGE SCALE GENOMIC DNA]</scope>
    <source>
        <strain evidence="11">MUT 4182</strain>
    </source>
</reference>
<dbReference type="PANTHER" id="PTHR14456:SF2">
    <property type="entry name" value="INOSITOL-PENTAKISPHOSPHATE 2-KINASE"/>
    <property type="match status" value="1"/>
</dbReference>
<comment type="catalytic activity">
    <reaction evidence="1 8">
        <text>1D-myo-inositol 1,3,4,5,6-pentakisphosphate + ATP = 1D-myo-inositol hexakisphosphate + ADP + H(+)</text>
        <dbReference type="Rhea" id="RHEA:20313"/>
        <dbReference type="ChEBI" id="CHEBI:15378"/>
        <dbReference type="ChEBI" id="CHEBI:30616"/>
        <dbReference type="ChEBI" id="CHEBI:57733"/>
        <dbReference type="ChEBI" id="CHEBI:58130"/>
        <dbReference type="ChEBI" id="CHEBI:456216"/>
        <dbReference type="EC" id="2.7.1.158"/>
    </reaction>
</comment>
<dbReference type="STRING" id="1051891.A0A0C3QCZ7"/>
<name>A0A0C3QCZ7_9AGAM</name>
<keyword evidence="6 8" id="KW-0418">Kinase</keyword>
<evidence type="ECO:0000256" key="3">
    <source>
        <dbReference type="ARBA" id="ARBA00014846"/>
    </source>
</evidence>
<dbReference type="InterPro" id="IPR043001">
    <property type="entry name" value="IP5_2-K_N_lobe"/>
</dbReference>
<keyword evidence="5 8" id="KW-0547">Nucleotide-binding</keyword>
<accession>A0A0C3QCZ7</accession>
<dbReference type="OrthoDB" id="272370at2759"/>
<evidence type="ECO:0000256" key="1">
    <source>
        <dbReference type="ARBA" id="ARBA00001774"/>
    </source>
</evidence>
<dbReference type="GO" id="GO:0005634">
    <property type="term" value="C:nucleus"/>
    <property type="evidence" value="ECO:0007669"/>
    <property type="project" value="TreeGrafter"/>
</dbReference>
<dbReference type="GO" id="GO:0032958">
    <property type="term" value="P:inositol phosphate biosynthetic process"/>
    <property type="evidence" value="ECO:0007669"/>
    <property type="project" value="TreeGrafter"/>
</dbReference>
<dbReference type="GO" id="GO:0035299">
    <property type="term" value="F:inositol-1,3,4,5,6-pentakisphosphate 2-kinase activity"/>
    <property type="evidence" value="ECO:0007669"/>
    <property type="project" value="UniProtKB-EC"/>
</dbReference>
<feature type="region of interest" description="Disordered" evidence="9">
    <location>
        <begin position="55"/>
        <end position="96"/>
    </location>
</feature>
<evidence type="ECO:0000256" key="7">
    <source>
        <dbReference type="ARBA" id="ARBA00022840"/>
    </source>
</evidence>
<evidence type="ECO:0000256" key="4">
    <source>
        <dbReference type="ARBA" id="ARBA00022679"/>
    </source>
</evidence>
<evidence type="ECO:0000256" key="2">
    <source>
        <dbReference type="ARBA" id="ARBA00012023"/>
    </source>
</evidence>
<reference evidence="10 11" key="1">
    <citation type="submission" date="2014-04" db="EMBL/GenBank/DDBJ databases">
        <authorList>
            <consortium name="DOE Joint Genome Institute"/>
            <person name="Kuo A."/>
            <person name="Girlanda M."/>
            <person name="Perotto S."/>
            <person name="Kohler A."/>
            <person name="Nagy L.G."/>
            <person name="Floudas D."/>
            <person name="Copeland A."/>
            <person name="Barry K.W."/>
            <person name="Cichocki N."/>
            <person name="Veneault-Fourrey C."/>
            <person name="LaButti K."/>
            <person name="Lindquist E.A."/>
            <person name="Lipzen A."/>
            <person name="Lundell T."/>
            <person name="Morin E."/>
            <person name="Murat C."/>
            <person name="Sun H."/>
            <person name="Tunlid A."/>
            <person name="Henrissat B."/>
            <person name="Grigoriev I.V."/>
            <person name="Hibbett D.S."/>
            <person name="Martin F."/>
            <person name="Nordberg H.P."/>
            <person name="Cantor M.N."/>
            <person name="Hua S.X."/>
        </authorList>
    </citation>
    <scope>NUCLEOTIDE SEQUENCE [LARGE SCALE GENOMIC DNA]</scope>
    <source>
        <strain evidence="10 11">MUT 4182</strain>
    </source>
</reference>
<dbReference type="Proteomes" id="UP000054248">
    <property type="component" value="Unassembled WGS sequence"/>
</dbReference>
<evidence type="ECO:0000256" key="8">
    <source>
        <dbReference type="RuleBase" id="RU364126"/>
    </source>
</evidence>
<evidence type="ECO:0000256" key="9">
    <source>
        <dbReference type="SAM" id="MobiDB-lite"/>
    </source>
</evidence>
<evidence type="ECO:0000256" key="5">
    <source>
        <dbReference type="ARBA" id="ARBA00022741"/>
    </source>
</evidence>
<dbReference type="EMBL" id="KN822991">
    <property type="protein sequence ID" value="KIO28730.1"/>
    <property type="molecule type" value="Genomic_DNA"/>
</dbReference>
<feature type="compositionally biased region" description="Acidic residues" evidence="9">
    <location>
        <begin position="75"/>
        <end position="95"/>
    </location>
</feature>
<dbReference type="AlphaFoldDB" id="A0A0C3QCZ7"/>
<comment type="function">
    <text evidence="8">Phosphorylates Ins(1,3,4,5,6)P5 at position 2 to form Ins(1,2,3,4,5,6)P6 (InsP6 or phytate).</text>
</comment>
<keyword evidence="11" id="KW-1185">Reference proteome</keyword>
<dbReference type="HOGENOM" id="CLU_953746_0_0_1"/>
<dbReference type="EC" id="2.7.1.158" evidence="2 8"/>
<evidence type="ECO:0000256" key="6">
    <source>
        <dbReference type="ARBA" id="ARBA00022777"/>
    </source>
</evidence>
<dbReference type="Gene3D" id="3.30.200.110">
    <property type="entry name" value="Inositol-pentakisphosphate 2-kinase, N-lobe"/>
    <property type="match status" value="1"/>
</dbReference>
<organism evidence="10 11">
    <name type="scientific">Tulasnella calospora MUT 4182</name>
    <dbReference type="NCBI Taxonomy" id="1051891"/>
    <lineage>
        <taxon>Eukaryota</taxon>
        <taxon>Fungi</taxon>
        <taxon>Dikarya</taxon>
        <taxon>Basidiomycota</taxon>
        <taxon>Agaricomycotina</taxon>
        <taxon>Agaricomycetes</taxon>
        <taxon>Cantharellales</taxon>
        <taxon>Tulasnellaceae</taxon>
        <taxon>Tulasnella</taxon>
    </lineage>
</organism>
<comment type="domain">
    <text evidence="8">The EXKPK motif is conserved in inositol-pentakisphosphate 2-kinases of both family 1 and 2.</text>
</comment>
<dbReference type="PANTHER" id="PTHR14456">
    <property type="entry name" value="INOSITOL POLYPHOSPHATE KINASE 1"/>
    <property type="match status" value="1"/>
</dbReference>